<dbReference type="RefSeq" id="WP_344308880.1">
    <property type="nucleotide sequence ID" value="NZ_BAAANY010000007.1"/>
</dbReference>
<feature type="transmembrane region" description="Helical" evidence="7">
    <location>
        <begin position="296"/>
        <end position="318"/>
    </location>
</feature>
<evidence type="ECO:0000256" key="5">
    <source>
        <dbReference type="ARBA" id="ARBA00022989"/>
    </source>
</evidence>
<keyword evidence="4 7" id="KW-0812">Transmembrane</keyword>
<proteinExistence type="predicted"/>
<evidence type="ECO:0000256" key="1">
    <source>
        <dbReference type="ARBA" id="ARBA00004651"/>
    </source>
</evidence>
<dbReference type="InterPro" id="IPR036259">
    <property type="entry name" value="MFS_trans_sf"/>
</dbReference>
<name>A0ABN2GCQ6_9ACTN</name>
<organism evidence="9 10">
    <name type="scientific">Fodinicola feengrottensis</name>
    <dbReference type="NCBI Taxonomy" id="435914"/>
    <lineage>
        <taxon>Bacteria</taxon>
        <taxon>Bacillati</taxon>
        <taxon>Actinomycetota</taxon>
        <taxon>Actinomycetes</taxon>
        <taxon>Mycobacteriales</taxon>
        <taxon>Fodinicola</taxon>
    </lineage>
</organism>
<evidence type="ECO:0000256" key="6">
    <source>
        <dbReference type="ARBA" id="ARBA00023136"/>
    </source>
</evidence>
<protein>
    <submittedName>
        <fullName evidence="9">MFS transporter</fullName>
    </submittedName>
</protein>
<feature type="domain" description="Major facilitator superfamily (MFS) profile" evidence="8">
    <location>
        <begin position="1"/>
        <end position="414"/>
    </location>
</feature>
<feature type="transmembrane region" description="Helical" evidence="7">
    <location>
        <begin position="87"/>
        <end position="108"/>
    </location>
</feature>
<dbReference type="InterPro" id="IPR010290">
    <property type="entry name" value="TM_effector"/>
</dbReference>
<feature type="transmembrane region" description="Helical" evidence="7">
    <location>
        <begin position="355"/>
        <end position="373"/>
    </location>
</feature>
<feature type="transmembrane region" description="Helical" evidence="7">
    <location>
        <begin position="233"/>
        <end position="251"/>
    </location>
</feature>
<comment type="subcellular location">
    <subcellularLocation>
        <location evidence="1">Cell membrane</location>
        <topology evidence="1">Multi-pass membrane protein</topology>
    </subcellularLocation>
</comment>
<comment type="caution">
    <text evidence="9">The sequence shown here is derived from an EMBL/GenBank/DDBJ whole genome shotgun (WGS) entry which is preliminary data.</text>
</comment>
<keyword evidence="5 7" id="KW-1133">Transmembrane helix</keyword>
<feature type="transmembrane region" description="Helical" evidence="7">
    <location>
        <begin position="324"/>
        <end position="346"/>
    </location>
</feature>
<evidence type="ECO:0000256" key="3">
    <source>
        <dbReference type="ARBA" id="ARBA00022475"/>
    </source>
</evidence>
<dbReference type="Proteomes" id="UP001500618">
    <property type="component" value="Unassembled WGS sequence"/>
</dbReference>
<dbReference type="PANTHER" id="PTHR23513:SF11">
    <property type="entry name" value="STAPHYLOFERRIN A TRANSPORTER"/>
    <property type="match status" value="1"/>
</dbReference>
<evidence type="ECO:0000313" key="9">
    <source>
        <dbReference type="EMBL" id="GAA1669122.1"/>
    </source>
</evidence>
<dbReference type="EMBL" id="BAAANY010000007">
    <property type="protein sequence ID" value="GAA1669122.1"/>
    <property type="molecule type" value="Genomic_DNA"/>
</dbReference>
<feature type="transmembrane region" description="Helical" evidence="7">
    <location>
        <begin position="114"/>
        <end position="134"/>
    </location>
</feature>
<evidence type="ECO:0000313" key="10">
    <source>
        <dbReference type="Proteomes" id="UP001500618"/>
    </source>
</evidence>
<gene>
    <name evidence="9" type="ORF">GCM10009765_18250</name>
</gene>
<evidence type="ECO:0000256" key="7">
    <source>
        <dbReference type="SAM" id="Phobius"/>
    </source>
</evidence>
<dbReference type="PROSITE" id="PS50850">
    <property type="entry name" value="MFS"/>
    <property type="match status" value="1"/>
</dbReference>
<keyword evidence="2" id="KW-0813">Transport</keyword>
<dbReference type="PANTHER" id="PTHR23513">
    <property type="entry name" value="INTEGRAL MEMBRANE EFFLUX PROTEIN-RELATED"/>
    <property type="match status" value="1"/>
</dbReference>
<dbReference type="Gene3D" id="1.20.1250.20">
    <property type="entry name" value="MFS general substrate transporter like domains"/>
    <property type="match status" value="1"/>
</dbReference>
<evidence type="ECO:0000259" key="8">
    <source>
        <dbReference type="PROSITE" id="PS50850"/>
    </source>
</evidence>
<accession>A0ABN2GCQ6</accession>
<feature type="transmembrane region" description="Helical" evidence="7">
    <location>
        <begin position="263"/>
        <end position="284"/>
    </location>
</feature>
<dbReference type="SUPFAM" id="SSF103473">
    <property type="entry name" value="MFS general substrate transporter"/>
    <property type="match status" value="1"/>
</dbReference>
<feature type="transmembrane region" description="Helical" evidence="7">
    <location>
        <begin position="171"/>
        <end position="199"/>
    </location>
</feature>
<feature type="transmembrane region" description="Helical" evidence="7">
    <location>
        <begin position="379"/>
        <end position="400"/>
    </location>
</feature>
<dbReference type="CDD" id="cd06173">
    <property type="entry name" value="MFS_MefA_like"/>
    <property type="match status" value="1"/>
</dbReference>
<sequence>MTTAVQPRQRTQVSPWKPLLVRQYRLLWIAQFGSNIGTWAQTLGAQWLVAGHGSALVGVVQTATALPMFLLVLPAGAVADLLDRRRLLLVAQLVMLVVAGALALLTLVGGLSTISLLAFTFLLGCGQAMMAPAWQAIQPELVPRDLISQAAALNTTSVNLARIVGPAIGGLLVAVAGAGWTFGLNAVSFVGAVVVLTLWRRPADLTPSRTSGLFRALAEGISYVRRSSPARRVLLRVLLFVPASCVIWPYLPVVARQHFGWGSAGYGVLVGAFGLGATIGALVLPHVRARYGPNELLMLAGTGFAVALLVVGFVPLAAVVMPALIVAGMCTLTALSTFNTSMQLLLPDSMRARGLAVYQLIFHGGMAVASPLWGWLGDWLGVAAGCVLAAGLLGLGAASVRWSSLATLDSPRSV</sequence>
<reference evidence="9 10" key="1">
    <citation type="journal article" date="2019" name="Int. J. Syst. Evol. Microbiol.">
        <title>The Global Catalogue of Microorganisms (GCM) 10K type strain sequencing project: providing services to taxonomists for standard genome sequencing and annotation.</title>
        <authorList>
            <consortium name="The Broad Institute Genomics Platform"/>
            <consortium name="The Broad Institute Genome Sequencing Center for Infectious Disease"/>
            <person name="Wu L."/>
            <person name="Ma J."/>
        </authorList>
    </citation>
    <scope>NUCLEOTIDE SEQUENCE [LARGE SCALE GENOMIC DNA]</scope>
    <source>
        <strain evidence="9 10">JCM 14718</strain>
    </source>
</reference>
<keyword evidence="10" id="KW-1185">Reference proteome</keyword>
<dbReference type="Pfam" id="PF05977">
    <property type="entry name" value="MFS_3"/>
    <property type="match status" value="1"/>
</dbReference>
<keyword evidence="3" id="KW-1003">Cell membrane</keyword>
<evidence type="ECO:0000256" key="4">
    <source>
        <dbReference type="ARBA" id="ARBA00022692"/>
    </source>
</evidence>
<evidence type="ECO:0000256" key="2">
    <source>
        <dbReference type="ARBA" id="ARBA00022448"/>
    </source>
</evidence>
<keyword evidence="6 7" id="KW-0472">Membrane</keyword>
<feature type="transmembrane region" description="Helical" evidence="7">
    <location>
        <begin position="55"/>
        <end position="75"/>
    </location>
</feature>
<dbReference type="InterPro" id="IPR020846">
    <property type="entry name" value="MFS_dom"/>
</dbReference>